<dbReference type="EMBL" id="JBHTLQ010000010">
    <property type="protein sequence ID" value="MFD1190166.1"/>
    <property type="molecule type" value="Genomic_DNA"/>
</dbReference>
<dbReference type="InterPro" id="IPR055140">
    <property type="entry name" value="Thiolase_C_2"/>
</dbReference>
<dbReference type="SUPFAM" id="SSF53901">
    <property type="entry name" value="Thiolase-like"/>
    <property type="match status" value="1"/>
</dbReference>
<keyword evidence="7" id="KW-1185">Reference proteome</keyword>
<evidence type="ECO:0000259" key="4">
    <source>
        <dbReference type="Pfam" id="PF18313"/>
    </source>
</evidence>
<dbReference type="Pfam" id="PF22691">
    <property type="entry name" value="Thiolase_C_1"/>
    <property type="match status" value="1"/>
</dbReference>
<proteinExistence type="inferred from homology"/>
<keyword evidence="2" id="KW-0808">Transferase</keyword>
<keyword evidence="3" id="KW-0012">Acyltransferase</keyword>
<reference evidence="7" key="1">
    <citation type="journal article" date="2019" name="Int. J. Syst. Evol. Microbiol.">
        <title>The Global Catalogue of Microorganisms (GCM) 10K type strain sequencing project: providing services to taxonomists for standard genome sequencing and annotation.</title>
        <authorList>
            <consortium name="The Broad Institute Genomics Platform"/>
            <consortium name="The Broad Institute Genome Sequencing Center for Infectious Disease"/>
            <person name="Wu L."/>
            <person name="Ma J."/>
        </authorList>
    </citation>
    <scope>NUCLEOTIDE SEQUENCE [LARGE SCALE GENOMIC DNA]</scope>
    <source>
        <strain evidence="7">CCUG 55074</strain>
    </source>
</reference>
<comment type="similarity">
    <text evidence="1">Belongs to the thiolase-like superfamily. Thiolase family.</text>
</comment>
<name>A0ABW3T1R5_9CAUL</name>
<dbReference type="InterPro" id="IPR016039">
    <property type="entry name" value="Thiolase-like"/>
</dbReference>
<dbReference type="PANTHER" id="PTHR18919:SF139">
    <property type="entry name" value="THIOLASE-LIKE PROTEIN TYPE 1 ADDITIONAL C-TERMINAL DOMAIN-CONTAINING PROTEIN"/>
    <property type="match status" value="1"/>
</dbReference>
<feature type="domain" description="Thiolase-like protein type 1 additional C-terminal" evidence="4">
    <location>
        <begin position="421"/>
        <end position="496"/>
    </location>
</feature>
<feature type="domain" description="Thiolase C-terminal" evidence="5">
    <location>
        <begin position="289"/>
        <end position="348"/>
    </location>
</feature>
<accession>A0ABW3T1R5</accession>
<dbReference type="Pfam" id="PF18313">
    <property type="entry name" value="TLP1_add_C"/>
    <property type="match status" value="1"/>
</dbReference>
<dbReference type="RefSeq" id="WP_377352982.1">
    <property type="nucleotide sequence ID" value="NZ_JBHTLQ010000010.1"/>
</dbReference>
<gene>
    <name evidence="6" type="ORF">ACFQ27_06200</name>
</gene>
<evidence type="ECO:0000259" key="5">
    <source>
        <dbReference type="Pfam" id="PF22691"/>
    </source>
</evidence>
<evidence type="ECO:0000313" key="7">
    <source>
        <dbReference type="Proteomes" id="UP001597216"/>
    </source>
</evidence>
<evidence type="ECO:0000256" key="3">
    <source>
        <dbReference type="ARBA" id="ARBA00023315"/>
    </source>
</evidence>
<dbReference type="Gene3D" id="3.40.47.10">
    <property type="match status" value="1"/>
</dbReference>
<evidence type="ECO:0000256" key="2">
    <source>
        <dbReference type="ARBA" id="ARBA00022679"/>
    </source>
</evidence>
<dbReference type="InterPro" id="IPR040771">
    <property type="entry name" value="TLP1_add_C"/>
</dbReference>
<dbReference type="PANTHER" id="PTHR18919">
    <property type="entry name" value="ACETYL-COA C-ACYLTRANSFERASE"/>
    <property type="match status" value="1"/>
</dbReference>
<dbReference type="Gene3D" id="2.40.50.840">
    <property type="match status" value="1"/>
</dbReference>
<evidence type="ECO:0000313" key="6">
    <source>
        <dbReference type="EMBL" id="MFD1190166.1"/>
    </source>
</evidence>
<comment type="caution">
    <text evidence="6">The sequence shown here is derived from an EMBL/GenBank/DDBJ whole genome shotgun (WGS) entry which is preliminary data.</text>
</comment>
<evidence type="ECO:0000256" key="1">
    <source>
        <dbReference type="ARBA" id="ARBA00010982"/>
    </source>
</evidence>
<organism evidence="6 7">
    <name type="scientific">Phenylobacterium conjunctum</name>
    <dbReference type="NCBI Taxonomy" id="1298959"/>
    <lineage>
        <taxon>Bacteria</taxon>
        <taxon>Pseudomonadati</taxon>
        <taxon>Pseudomonadota</taxon>
        <taxon>Alphaproteobacteria</taxon>
        <taxon>Caulobacterales</taxon>
        <taxon>Caulobacteraceae</taxon>
        <taxon>Phenylobacterium</taxon>
    </lineage>
</organism>
<protein>
    <submittedName>
        <fullName evidence="6">Acetyl-CoA acetyltransferase</fullName>
    </submittedName>
</protein>
<sequence length="509" mass="53793">MTDLTPIIVGVGEASERIDAPDYKALSPVELAAAAARAALDDALSVAAIAPHLDLVAGIPQFEISGEHAVAPFGRADNFPRAVANRIGADPARAILEPVGGQGPQHLVNEFAQAIAKGETGMALFFGSEAISTVRHLMSQGEKRDWSETVGGQMEFRGYGLEGLVTMELAGHGARTPIQLYALFENARRAKTGLSREAYALEMGKLFAPFTEVAHTNPHAMSQEVFDAEGLATVTPKNRIVADPFPRRMVARDQANQGAAVLMTSVAKARELGIPESRWVYLHGGADVAERTPIERQDLAAYPAAALASRAALERAGLTAADIDIFDLYSCFPIAVTNVRDDLGIAANDPRPLTVTGGLPFFGGAGNNYSMHAIASMIRALRAKPGAYGFVGANGGFLSKYSVGVYSTKAAPWKPFESKGLQADINAWPKPAMADKPAGGQVVTYTIDYGRETPHGVLVCNTAAGERFVAMADGDIVQQMISAEPLGATVAVSQDERGRNVVTALTPRA</sequence>
<dbReference type="Proteomes" id="UP001597216">
    <property type="component" value="Unassembled WGS sequence"/>
</dbReference>